<evidence type="ECO:0000313" key="1">
    <source>
        <dbReference type="EMBL" id="BAU88332.1"/>
    </source>
</evidence>
<dbReference type="InterPro" id="IPR023401">
    <property type="entry name" value="ODC_N"/>
</dbReference>
<reference evidence="1 2" key="1">
    <citation type="journal article" date="2016" name="Genome Announc.">
        <title>Complete Genome Sequence of Thiostrepton-Producing Streptomyces laurentii ATCC 31255.</title>
        <authorList>
            <person name="Doi K."/>
            <person name="Fujino Y."/>
            <person name="Nagayoshi Y."/>
            <person name="Ohshima T."/>
            <person name="Ogata S."/>
        </authorList>
    </citation>
    <scope>NUCLEOTIDE SEQUENCE [LARGE SCALE GENOMIC DNA]</scope>
    <source>
        <strain evidence="1 2">ATCC 31255</strain>
    </source>
</reference>
<dbReference type="SUPFAM" id="SSF51735">
    <property type="entry name" value="NAD(P)-binding Rossmann-fold domains"/>
    <property type="match status" value="1"/>
</dbReference>
<dbReference type="KEGG" id="slau:SLA_7467"/>
<evidence type="ECO:0000313" key="2">
    <source>
        <dbReference type="Proteomes" id="UP000217676"/>
    </source>
</evidence>
<protein>
    <submittedName>
        <fullName evidence="1">Ornithine cyclodeaminase</fullName>
    </submittedName>
</protein>
<gene>
    <name evidence="1" type="ORF">SLA_7467</name>
</gene>
<accession>A0A169PRK3</accession>
<dbReference type="Proteomes" id="UP000217676">
    <property type="component" value="Chromosome"/>
</dbReference>
<dbReference type="EMBL" id="AP017424">
    <property type="protein sequence ID" value="BAU88332.1"/>
    <property type="molecule type" value="Genomic_DNA"/>
</dbReference>
<dbReference type="PANTHER" id="PTHR13812">
    <property type="entry name" value="KETIMINE REDUCTASE MU-CRYSTALLIN"/>
    <property type="match status" value="1"/>
</dbReference>
<dbReference type="RefSeq" id="WP_359883973.1">
    <property type="nucleotide sequence ID" value="NZ_JBEYHT010000069.1"/>
</dbReference>
<dbReference type="Pfam" id="PF02423">
    <property type="entry name" value="OCD_Mu_crystall"/>
    <property type="match status" value="1"/>
</dbReference>
<sequence length="343" mass="35956">MTPHDDTTLTYLDSADVARLCDGLPVADLAHDTLLAYRRKEAGLTPEAALRWTTPSGASARSLVLPGWADGAYGCKIINASLGNRLLGRPRAAGLVVLDDPETARPVCIMEGGRISALRTAGVSVAALRAVRDLAAVRRVAFLGCGRQAEVHRELLASACPGVEELFVYDQDAGRAEELAGRWRAADPAVAVTVTADARAAVERAQVTVAVTTTTEPYVELDWVPAGGTFVNVSLDDAAESLLLGCDHLFVDDWELVVDDDHRLLGKLARAGRVTGPGTAAPAGGRSVDASLPELFAGDYARTVAADDRVVINPFGMGVQDIALAAAVYARAVEQGVGLSLAH</sequence>
<dbReference type="Gene3D" id="3.40.50.720">
    <property type="entry name" value="NAD(P)-binding Rossmann-like Domain"/>
    <property type="match status" value="1"/>
</dbReference>
<proteinExistence type="predicted"/>
<keyword evidence="2" id="KW-1185">Reference proteome</keyword>
<dbReference type="GO" id="GO:0005737">
    <property type="term" value="C:cytoplasm"/>
    <property type="evidence" value="ECO:0007669"/>
    <property type="project" value="TreeGrafter"/>
</dbReference>
<organism evidence="1 2">
    <name type="scientific">Streptomyces laurentii</name>
    <dbReference type="NCBI Taxonomy" id="39478"/>
    <lineage>
        <taxon>Bacteria</taxon>
        <taxon>Bacillati</taxon>
        <taxon>Actinomycetota</taxon>
        <taxon>Actinomycetes</taxon>
        <taxon>Kitasatosporales</taxon>
        <taxon>Streptomycetaceae</taxon>
        <taxon>Streptomyces</taxon>
    </lineage>
</organism>
<dbReference type="Gene3D" id="3.30.1780.10">
    <property type="entry name" value="ornithine cyclodeaminase, domain 1"/>
    <property type="match status" value="1"/>
</dbReference>
<dbReference type="AlphaFoldDB" id="A0A169PRK3"/>
<dbReference type="InterPro" id="IPR036291">
    <property type="entry name" value="NAD(P)-bd_dom_sf"/>
</dbReference>
<dbReference type="PANTHER" id="PTHR13812:SF19">
    <property type="entry name" value="KETIMINE REDUCTASE MU-CRYSTALLIN"/>
    <property type="match status" value="1"/>
</dbReference>
<dbReference type="InterPro" id="IPR003462">
    <property type="entry name" value="ODC_Mu_crystall"/>
</dbReference>
<dbReference type="PIRSF" id="PIRSF001439">
    <property type="entry name" value="CryM"/>
    <property type="match status" value="1"/>
</dbReference>
<name>A0A169PRK3_STRLU</name>